<protein>
    <submittedName>
        <fullName evidence="1">Uncharacterized protein</fullName>
    </submittedName>
</protein>
<keyword evidence="2" id="KW-1185">Reference proteome</keyword>
<reference evidence="1 2" key="2">
    <citation type="submission" date="2018-03" db="EMBL/GenBank/DDBJ databases">
        <authorList>
            <person name="Keele B.F."/>
        </authorList>
    </citation>
    <scope>NUCLEOTIDE SEQUENCE [LARGE SCALE GENOMIC DNA]</scope>
    <source>
        <strain evidence="1 2">CCALA 016</strain>
    </source>
</reference>
<evidence type="ECO:0000313" key="2">
    <source>
        <dbReference type="Proteomes" id="UP000239001"/>
    </source>
</evidence>
<dbReference type="Proteomes" id="UP000239001">
    <property type="component" value="Unassembled WGS sequence"/>
</dbReference>
<sequence>MIPLPLTANSVCQQAFYRRWHRHQALCQILRAQLGFNYIEPNRPTVCSGCIHYHGKAYGQNQDTRTSLICGFHPYGWTDDENCPDHTPDKTN</sequence>
<proteinExistence type="predicted"/>
<gene>
    <name evidence="1" type="ORF">C7H19_03375</name>
</gene>
<comment type="caution">
    <text evidence="1">The sequence shown here is derived from an EMBL/GenBank/DDBJ whole genome shotgun (WGS) entry which is preliminary data.</text>
</comment>
<evidence type="ECO:0000313" key="1">
    <source>
        <dbReference type="EMBL" id="PSF39101.1"/>
    </source>
</evidence>
<accession>A0A2T1M2W3</accession>
<dbReference type="RefSeq" id="WP_106455465.1">
    <property type="nucleotide sequence ID" value="NZ_PXOH01000002.1"/>
</dbReference>
<organism evidence="1 2">
    <name type="scientific">Aphanothece hegewaldii CCALA 016</name>
    <dbReference type="NCBI Taxonomy" id="2107694"/>
    <lineage>
        <taxon>Bacteria</taxon>
        <taxon>Bacillati</taxon>
        <taxon>Cyanobacteriota</taxon>
        <taxon>Cyanophyceae</taxon>
        <taxon>Oscillatoriophycideae</taxon>
        <taxon>Chroococcales</taxon>
        <taxon>Aphanothecaceae</taxon>
        <taxon>Aphanothece</taxon>
    </lineage>
</organism>
<dbReference type="EMBL" id="PXOH01000002">
    <property type="protein sequence ID" value="PSF39101.1"/>
    <property type="molecule type" value="Genomic_DNA"/>
</dbReference>
<reference evidence="1 2" key="1">
    <citation type="submission" date="2018-03" db="EMBL/GenBank/DDBJ databases">
        <title>The ancient ancestry and fast evolution of plastids.</title>
        <authorList>
            <person name="Moore K.R."/>
            <person name="Magnabosco C."/>
            <person name="Momper L."/>
            <person name="Gold D.A."/>
            <person name="Bosak T."/>
            <person name="Fournier G.P."/>
        </authorList>
    </citation>
    <scope>NUCLEOTIDE SEQUENCE [LARGE SCALE GENOMIC DNA]</scope>
    <source>
        <strain evidence="1 2">CCALA 016</strain>
    </source>
</reference>
<dbReference type="AlphaFoldDB" id="A0A2T1M2W3"/>
<dbReference type="OrthoDB" id="531376at2"/>
<name>A0A2T1M2W3_9CHRO</name>